<dbReference type="Proteomes" id="UP000198923">
    <property type="component" value="Unassembled WGS sequence"/>
</dbReference>
<accession>A0A1G7UCC8</accession>
<evidence type="ECO:0000313" key="3">
    <source>
        <dbReference type="Proteomes" id="UP000198923"/>
    </source>
</evidence>
<evidence type="ECO:0000259" key="1">
    <source>
        <dbReference type="Pfam" id="PF01636"/>
    </source>
</evidence>
<proteinExistence type="predicted"/>
<reference evidence="2 3" key="1">
    <citation type="submission" date="2016-10" db="EMBL/GenBank/DDBJ databases">
        <authorList>
            <person name="de Groot N.N."/>
        </authorList>
    </citation>
    <scope>NUCLEOTIDE SEQUENCE [LARGE SCALE GENOMIC DNA]</scope>
    <source>
        <strain evidence="2 3">CPCC 201354</strain>
    </source>
</reference>
<dbReference type="GO" id="GO:0016740">
    <property type="term" value="F:transferase activity"/>
    <property type="evidence" value="ECO:0007669"/>
    <property type="project" value="UniProtKB-KW"/>
</dbReference>
<dbReference type="InterPro" id="IPR002575">
    <property type="entry name" value="Aminoglycoside_PTrfase"/>
</dbReference>
<organism evidence="2 3">
    <name type="scientific">Sinosporangium album</name>
    <dbReference type="NCBI Taxonomy" id="504805"/>
    <lineage>
        <taxon>Bacteria</taxon>
        <taxon>Bacillati</taxon>
        <taxon>Actinomycetota</taxon>
        <taxon>Actinomycetes</taxon>
        <taxon>Streptosporangiales</taxon>
        <taxon>Streptosporangiaceae</taxon>
        <taxon>Sinosporangium</taxon>
    </lineage>
</organism>
<sequence>MQPMSDDGRPAAPSHALRALMTQLWLSEDPGDGWPVRVALDHVPEGGRPVERYAVTPDPARARFLVPLATQVSAAASVSRYNGLRAPKLRASRALLGAGFRSGIAQRLLRSRLVVAIDRDTPDHMLTEYLPTRHLARALGVDLVAGISVRDPDPNLKPILQLFRVTDGAPAGFAKVGWNAATRTLVSREAAAMGLVRDAVPVRVPRVLHHGSWQGRVITVVEPLPQSVSRHTDPDRPLDPAIPLAIAESTGTFTKNLGDSTYWHELTGQARELSVSKLGDDLRTTAAAVAAAMEAVEASHGLTELRFARWHGDWTPWNVGWVGKELWVWDWEHSAPAVPLGFDLLNWRFQVAVAQRGLPLRTGVRDAFTSARDELPAIGVPGEVRELVAWLYLLEMFVRTCRLRAGGGGWHSQIFPEAILGVLGELRAAV</sequence>
<dbReference type="EMBL" id="FNCN01000004">
    <property type="protein sequence ID" value="SDG45255.1"/>
    <property type="molecule type" value="Genomic_DNA"/>
</dbReference>
<dbReference type="InterPro" id="IPR011009">
    <property type="entry name" value="Kinase-like_dom_sf"/>
</dbReference>
<dbReference type="SUPFAM" id="SSF56112">
    <property type="entry name" value="Protein kinase-like (PK-like)"/>
    <property type="match status" value="1"/>
</dbReference>
<gene>
    <name evidence="2" type="ORF">SAMN05421505_104201</name>
</gene>
<protein>
    <submittedName>
        <fullName evidence="2">Phosphotransferase enzyme family protein</fullName>
    </submittedName>
</protein>
<keyword evidence="3" id="KW-1185">Reference proteome</keyword>
<feature type="domain" description="Aminoglycoside phosphotransferase" evidence="1">
    <location>
        <begin position="182"/>
        <end position="337"/>
    </location>
</feature>
<name>A0A1G7UCC8_9ACTN</name>
<dbReference type="AlphaFoldDB" id="A0A1G7UCC8"/>
<dbReference type="Pfam" id="PF01636">
    <property type="entry name" value="APH"/>
    <property type="match status" value="1"/>
</dbReference>
<dbReference type="STRING" id="504805.SAMN05421505_104201"/>
<keyword evidence="2" id="KW-0808">Transferase</keyword>
<evidence type="ECO:0000313" key="2">
    <source>
        <dbReference type="EMBL" id="SDG45255.1"/>
    </source>
</evidence>